<dbReference type="Pfam" id="PF08222">
    <property type="entry name" value="HTH_CodY"/>
    <property type="match status" value="1"/>
</dbReference>
<reference evidence="10 11" key="2">
    <citation type="journal article" date="2011" name="Stand. Genomic Sci.">
        <title>Complete genome sequence of Mahella australiensis type strain (50-1 BON).</title>
        <authorList>
            <person name="Sikorski J."/>
            <person name="Teshima H."/>
            <person name="Nolan M."/>
            <person name="Lucas S."/>
            <person name="Hammon N."/>
            <person name="Deshpande S."/>
            <person name="Cheng J.F."/>
            <person name="Pitluck S."/>
            <person name="Liolios K."/>
            <person name="Pagani I."/>
            <person name="Ivanova N."/>
            <person name="Huntemann M."/>
            <person name="Mavromatis K."/>
            <person name="Ovchinikova G."/>
            <person name="Pati A."/>
            <person name="Tapia R."/>
            <person name="Han C."/>
            <person name="Goodwin L."/>
            <person name="Chen A."/>
            <person name="Palaniappan K."/>
            <person name="Land M."/>
            <person name="Hauser L."/>
            <person name="Ngatchou-Djao O.D."/>
            <person name="Rohde M."/>
            <person name="Pukall R."/>
            <person name="Spring S."/>
            <person name="Abt B."/>
            <person name="Goker M."/>
            <person name="Detter J.C."/>
            <person name="Woyke T."/>
            <person name="Bristow J."/>
            <person name="Markowitz V."/>
            <person name="Hugenholtz P."/>
            <person name="Eisen J.A."/>
            <person name="Kyrpides N.C."/>
            <person name="Klenk H.P."/>
            <person name="Lapidus A."/>
        </authorList>
    </citation>
    <scope>NUCLEOTIDE SEQUENCE [LARGE SCALE GENOMIC DNA]</scope>
    <source>
        <strain evidence="11">DSM 15567 / CIP 107919 / 50-1 BON</strain>
    </source>
</reference>
<sequence length="272" mass="30299">MIDGVDTMSIPLLERTRRLNSILQNSDAHSVSFADICALLSEVLQSNVYLVDDKGALLGYKLMENFKCSVIEEEILKQKRFPSDYSRKLLQSPTTKANITQQYNSCVFDSSIACLFPGKLTTIVPINGGGQRLGTLIFARFGNRFEDEDLILAEYSATVVGMEIMRKRTERIEEEARKRAVVELAMNALSYSELEAVESIVDELNGKEGLLIASKIADKVGITRSVIVNALRKLESAGIIESRSLGMKGTYIKILNEGLPDELKKRKLQELT</sequence>
<evidence type="ECO:0000256" key="1">
    <source>
        <dbReference type="ARBA" id="ARBA00022490"/>
    </source>
</evidence>
<dbReference type="KEGG" id="mas:Mahau_0848"/>
<dbReference type="HAMAP" id="MF_00621">
    <property type="entry name" value="HTH_type_CodY"/>
    <property type="match status" value="1"/>
</dbReference>
<evidence type="ECO:0000256" key="6">
    <source>
        <dbReference type="ARBA" id="ARBA00034538"/>
    </source>
</evidence>
<dbReference type="GO" id="GO:0005525">
    <property type="term" value="F:GTP binding"/>
    <property type="evidence" value="ECO:0007669"/>
    <property type="project" value="InterPro"/>
</dbReference>
<evidence type="ECO:0000256" key="3">
    <source>
        <dbReference type="ARBA" id="ARBA00023015"/>
    </source>
</evidence>
<dbReference type="PANTHER" id="PTHR40062">
    <property type="entry name" value="GTP-SENSING TRANSCRIPTIONAL PLEIOTROPIC REPRESSOR CODY"/>
    <property type="match status" value="1"/>
</dbReference>
<dbReference type="NCBIfam" id="NF003170">
    <property type="entry name" value="PRK04158.1"/>
    <property type="match status" value="1"/>
</dbReference>
<dbReference type="HOGENOM" id="CLU_089581_0_0_9"/>
<evidence type="ECO:0000256" key="5">
    <source>
        <dbReference type="ARBA" id="ARBA00023163"/>
    </source>
</evidence>
<feature type="region of interest" description="GAF domain" evidence="7">
    <location>
        <begin position="1"/>
        <end position="165"/>
    </location>
</feature>
<dbReference type="InterPro" id="IPR036388">
    <property type="entry name" value="WH-like_DNA-bd_sf"/>
</dbReference>
<evidence type="ECO:0000256" key="2">
    <source>
        <dbReference type="ARBA" id="ARBA00022491"/>
    </source>
</evidence>
<comment type="function">
    <text evidence="7">DNA-binding global transcriptional regulator which is involved in the adaptive response to starvation and acts by directly or indirectly controlling the expression of numerous genes in response to nutrient availability. During rapid exponential growth, CodY is highly active and represses genes whose products allow adaptation to nutrient depletion.</text>
</comment>
<dbReference type="Proteomes" id="UP000008457">
    <property type="component" value="Chromosome"/>
</dbReference>
<dbReference type="AlphaFoldDB" id="F4A1L2"/>
<gene>
    <name evidence="7" type="primary">codY</name>
    <name evidence="10" type="ordered locus">Mahau_0848</name>
</gene>
<feature type="domain" description="Global transcriptional regulator CodY C-terminal" evidence="9">
    <location>
        <begin position="208"/>
        <end position="265"/>
    </location>
</feature>
<organism evidence="10 11">
    <name type="scientific">Mahella australiensis (strain DSM 15567 / CIP 107919 / 50-1 BON)</name>
    <dbReference type="NCBI Taxonomy" id="697281"/>
    <lineage>
        <taxon>Bacteria</taxon>
        <taxon>Bacillati</taxon>
        <taxon>Bacillota</taxon>
        <taxon>Clostridia</taxon>
        <taxon>Thermoanaerobacterales</taxon>
        <taxon>Thermoanaerobacterales Family IV. Incertae Sedis</taxon>
        <taxon>Mahella</taxon>
    </lineage>
</organism>
<dbReference type="GO" id="GO:0045892">
    <property type="term" value="P:negative regulation of DNA-templated transcription"/>
    <property type="evidence" value="ECO:0007669"/>
    <property type="project" value="UniProtKB-UniRule"/>
</dbReference>
<comment type="subcellular location">
    <subcellularLocation>
        <location evidence="7">Cytoplasm</location>
    </subcellularLocation>
</comment>
<keyword evidence="4 7" id="KW-0238">DNA-binding</keyword>
<dbReference type="Gene3D" id="3.30.450.40">
    <property type="match status" value="1"/>
</dbReference>
<keyword evidence="5 7" id="KW-0804">Transcription</keyword>
<dbReference type="EMBL" id="CP002360">
    <property type="protein sequence ID" value="AEE96046.1"/>
    <property type="molecule type" value="Genomic_DNA"/>
</dbReference>
<feature type="domain" description="Global transcriptional regulator CodY N-terminal" evidence="8">
    <location>
        <begin position="12"/>
        <end position="187"/>
    </location>
</feature>
<dbReference type="PIRSF" id="PIRSF011572">
    <property type="entry name" value="GTP_sensing_CodY"/>
    <property type="match status" value="1"/>
</dbReference>
<comment type="similarity">
    <text evidence="7">Belongs to the CodY family.</text>
</comment>
<keyword evidence="11" id="KW-1185">Reference proteome</keyword>
<dbReference type="Gene3D" id="1.10.10.10">
    <property type="entry name" value="Winged helix-like DNA-binding domain superfamily/Winged helix DNA-binding domain"/>
    <property type="match status" value="1"/>
</dbReference>
<feature type="DNA-binding region" description="H-T-H motif" evidence="7">
    <location>
        <begin position="213"/>
        <end position="232"/>
    </location>
</feature>
<evidence type="ECO:0000313" key="11">
    <source>
        <dbReference type="Proteomes" id="UP000008457"/>
    </source>
</evidence>
<reference evidence="11" key="1">
    <citation type="submission" date="2010-11" db="EMBL/GenBank/DDBJ databases">
        <title>The complete genome of Mahella australiensis DSM 15567.</title>
        <authorList>
            <consortium name="US DOE Joint Genome Institute (JGI-PGF)"/>
            <person name="Lucas S."/>
            <person name="Copeland A."/>
            <person name="Lapidus A."/>
            <person name="Bruce D."/>
            <person name="Goodwin L."/>
            <person name="Pitluck S."/>
            <person name="Kyrpides N."/>
            <person name="Mavromatis K."/>
            <person name="Pagani I."/>
            <person name="Ivanova N."/>
            <person name="Teshima H."/>
            <person name="Brettin T."/>
            <person name="Detter J.C."/>
            <person name="Han C."/>
            <person name="Tapia R."/>
            <person name="Land M."/>
            <person name="Hauser L."/>
            <person name="Markowitz V."/>
            <person name="Cheng J.-F."/>
            <person name="Hugenholtz P."/>
            <person name="Woyke T."/>
            <person name="Wu D."/>
            <person name="Spring S."/>
            <person name="Pukall R."/>
            <person name="Steenblock K."/>
            <person name="Schneider S."/>
            <person name="Klenk H.-P."/>
            <person name="Eisen J.A."/>
        </authorList>
    </citation>
    <scope>NUCLEOTIDE SEQUENCE [LARGE SCALE GENOMIC DNA]</scope>
    <source>
        <strain evidence="11">DSM 15567 / CIP 107919 / 50-1 BON</strain>
    </source>
</reference>
<evidence type="ECO:0000256" key="4">
    <source>
        <dbReference type="ARBA" id="ARBA00023125"/>
    </source>
</evidence>
<dbReference type="NCBIfam" id="TIGR02787">
    <property type="entry name" value="codY_Gpos"/>
    <property type="match status" value="1"/>
</dbReference>
<dbReference type="SUPFAM" id="SSF46785">
    <property type="entry name" value="Winged helix' DNA-binding domain"/>
    <property type="match status" value="1"/>
</dbReference>
<keyword evidence="3 7" id="KW-0805">Transcription regulation</keyword>
<evidence type="ECO:0000259" key="8">
    <source>
        <dbReference type="Pfam" id="PF06018"/>
    </source>
</evidence>
<dbReference type="InterPro" id="IPR013198">
    <property type="entry name" value="GTP_trans_reg_CodY_C"/>
</dbReference>
<dbReference type="eggNOG" id="COG4465">
    <property type="taxonomic scope" value="Bacteria"/>
</dbReference>
<protein>
    <recommendedName>
        <fullName evidence="6 7">Global transcriptional regulator CodY</fullName>
    </recommendedName>
</protein>
<evidence type="ECO:0000256" key="7">
    <source>
        <dbReference type="HAMAP-Rule" id="MF_00621"/>
    </source>
</evidence>
<keyword evidence="2 7" id="KW-0678">Repressor</keyword>
<dbReference type="InterPro" id="IPR036390">
    <property type="entry name" value="WH_DNA-bd_sf"/>
</dbReference>
<name>F4A1L2_MAHA5</name>
<dbReference type="PANTHER" id="PTHR40062:SF1">
    <property type="entry name" value="GLOBAL TRANSCRIPTIONAL REGULATOR CODY"/>
    <property type="match status" value="1"/>
</dbReference>
<dbReference type="GO" id="GO:0003677">
    <property type="term" value="F:DNA binding"/>
    <property type="evidence" value="ECO:0007669"/>
    <property type="project" value="UniProtKB-UniRule"/>
</dbReference>
<dbReference type="FunFam" id="1.10.10.10:FF:000034">
    <property type="entry name" value="GTP-sensing transcriptional pleiotropic repressor CodY"/>
    <property type="match status" value="1"/>
</dbReference>
<dbReference type="InterPro" id="IPR010312">
    <property type="entry name" value="Transc_reg_CodY_N"/>
</dbReference>
<evidence type="ECO:0000313" key="10">
    <source>
        <dbReference type="EMBL" id="AEE96046.1"/>
    </source>
</evidence>
<dbReference type="GO" id="GO:0003700">
    <property type="term" value="F:DNA-binding transcription factor activity"/>
    <property type="evidence" value="ECO:0007669"/>
    <property type="project" value="InterPro"/>
</dbReference>
<accession>F4A1L2</accession>
<keyword evidence="1 7" id="KW-0963">Cytoplasm</keyword>
<dbReference type="Pfam" id="PF06018">
    <property type="entry name" value="CodY"/>
    <property type="match status" value="1"/>
</dbReference>
<dbReference type="STRING" id="697281.Mahau_0848"/>
<dbReference type="GO" id="GO:0005737">
    <property type="term" value="C:cytoplasm"/>
    <property type="evidence" value="ECO:0007669"/>
    <property type="project" value="UniProtKB-SubCell"/>
</dbReference>
<dbReference type="InterPro" id="IPR029016">
    <property type="entry name" value="GAF-like_dom_sf"/>
</dbReference>
<proteinExistence type="inferred from homology"/>
<dbReference type="InterPro" id="IPR014154">
    <property type="entry name" value="CodY"/>
</dbReference>
<evidence type="ECO:0000259" key="9">
    <source>
        <dbReference type="Pfam" id="PF08222"/>
    </source>
</evidence>